<keyword evidence="3" id="KW-0732">Signal</keyword>
<keyword evidence="8" id="KW-0676">Redox-active center</keyword>
<dbReference type="AlphaFoldDB" id="A0A7T8GQR7"/>
<evidence type="ECO:0000256" key="7">
    <source>
        <dbReference type="ARBA" id="ARBA00023157"/>
    </source>
</evidence>
<dbReference type="PANTHER" id="PTHR46107">
    <property type="entry name" value="DUMPY: SHORTER THAN WILD-TYPE"/>
    <property type="match status" value="1"/>
</dbReference>
<dbReference type="GO" id="GO:0005789">
    <property type="term" value="C:endoplasmic reticulum membrane"/>
    <property type="evidence" value="ECO:0007669"/>
    <property type="project" value="UniProtKB-SubCell"/>
</dbReference>
<dbReference type="EMBL" id="CP045904">
    <property type="protein sequence ID" value="QQP36022.1"/>
    <property type="molecule type" value="Genomic_DNA"/>
</dbReference>
<accession>A0A7T8GQR7</accession>
<keyword evidence="5" id="KW-0249">Electron transport</keyword>
<feature type="non-terminal residue" evidence="9">
    <location>
        <position position="1"/>
    </location>
</feature>
<comment type="subcellular location">
    <subcellularLocation>
        <location evidence="1">Endoplasmic reticulum membrane</location>
        <topology evidence="1">Single-pass membrane protein</topology>
    </subcellularLocation>
</comment>
<keyword evidence="2" id="KW-0813">Transport</keyword>
<proteinExistence type="predicted"/>
<evidence type="ECO:0000256" key="3">
    <source>
        <dbReference type="ARBA" id="ARBA00022729"/>
    </source>
</evidence>
<organism evidence="9 10">
    <name type="scientific">Caligus rogercresseyi</name>
    <name type="common">Sea louse</name>
    <dbReference type="NCBI Taxonomy" id="217165"/>
    <lineage>
        <taxon>Eukaryota</taxon>
        <taxon>Metazoa</taxon>
        <taxon>Ecdysozoa</taxon>
        <taxon>Arthropoda</taxon>
        <taxon>Crustacea</taxon>
        <taxon>Multicrustacea</taxon>
        <taxon>Hexanauplia</taxon>
        <taxon>Copepoda</taxon>
        <taxon>Siphonostomatoida</taxon>
        <taxon>Caligidae</taxon>
        <taxon>Caligus</taxon>
    </lineage>
</organism>
<keyword evidence="10" id="KW-1185">Reference proteome</keyword>
<feature type="non-terminal residue" evidence="9">
    <location>
        <position position="52"/>
    </location>
</feature>
<keyword evidence="6" id="KW-0812">Transmembrane</keyword>
<evidence type="ECO:0000256" key="1">
    <source>
        <dbReference type="ARBA" id="ARBA00004389"/>
    </source>
</evidence>
<dbReference type="GO" id="GO:0015036">
    <property type="term" value="F:disulfide oxidoreductase activity"/>
    <property type="evidence" value="ECO:0007669"/>
    <property type="project" value="TreeGrafter"/>
</dbReference>
<keyword evidence="6" id="KW-0472">Membrane</keyword>
<sequence>VKDGEFRQYRGSRDKDAFISFIEDKKWMDMETIPAWKNPQSIQMTVVSYFFK</sequence>
<dbReference type="OrthoDB" id="7869097at2759"/>
<evidence type="ECO:0000256" key="6">
    <source>
        <dbReference type="ARBA" id="ARBA00022989"/>
    </source>
</evidence>
<evidence type="ECO:0000256" key="8">
    <source>
        <dbReference type="ARBA" id="ARBA00023284"/>
    </source>
</evidence>
<name>A0A7T8GQR7_CALRO</name>
<keyword evidence="4" id="KW-0256">Endoplasmic reticulum</keyword>
<keyword evidence="6" id="KW-1133">Transmembrane helix</keyword>
<dbReference type="Proteomes" id="UP000595437">
    <property type="component" value="Chromosome 15"/>
</dbReference>
<evidence type="ECO:0000256" key="5">
    <source>
        <dbReference type="ARBA" id="ARBA00022982"/>
    </source>
</evidence>
<protein>
    <submittedName>
        <fullName evidence="9">Thioredoxin domain-containing protein 1</fullName>
    </submittedName>
</protein>
<evidence type="ECO:0000256" key="4">
    <source>
        <dbReference type="ARBA" id="ARBA00022824"/>
    </source>
</evidence>
<dbReference type="InterPro" id="IPR052454">
    <property type="entry name" value="TMX_domain-containing"/>
</dbReference>
<reference evidence="10" key="1">
    <citation type="submission" date="2021-01" db="EMBL/GenBank/DDBJ databases">
        <title>Caligus Genome Assembly.</title>
        <authorList>
            <person name="Gallardo-Escarate C."/>
        </authorList>
    </citation>
    <scope>NUCLEOTIDE SEQUENCE [LARGE SCALE GENOMIC DNA]</scope>
</reference>
<evidence type="ECO:0000313" key="10">
    <source>
        <dbReference type="Proteomes" id="UP000595437"/>
    </source>
</evidence>
<evidence type="ECO:0000313" key="9">
    <source>
        <dbReference type="EMBL" id="QQP36022.1"/>
    </source>
</evidence>
<dbReference type="PANTHER" id="PTHR46107:SF3">
    <property type="entry name" value="THIOREDOXIN DOMAIN-CONTAINING PROTEIN"/>
    <property type="match status" value="1"/>
</dbReference>
<keyword evidence="7" id="KW-1015">Disulfide bond</keyword>
<evidence type="ECO:0000256" key="2">
    <source>
        <dbReference type="ARBA" id="ARBA00022448"/>
    </source>
</evidence>
<gene>
    <name evidence="9" type="ORF">FKW44_020994</name>
</gene>